<evidence type="ECO:0000313" key="3">
    <source>
        <dbReference type="Proteomes" id="UP000242656"/>
    </source>
</evidence>
<gene>
    <name evidence="2" type="ORF">COI93_21340</name>
</gene>
<evidence type="ECO:0000313" key="2">
    <source>
        <dbReference type="EMBL" id="PFK31233.1"/>
    </source>
</evidence>
<dbReference type="GO" id="GO:0016747">
    <property type="term" value="F:acyltransferase activity, transferring groups other than amino-acyl groups"/>
    <property type="evidence" value="ECO:0007669"/>
    <property type="project" value="InterPro"/>
</dbReference>
<dbReference type="Pfam" id="PF00583">
    <property type="entry name" value="Acetyltransf_1"/>
    <property type="match status" value="1"/>
</dbReference>
<reference evidence="2 3" key="1">
    <citation type="submission" date="2017-09" db="EMBL/GenBank/DDBJ databases">
        <title>Large-scale bioinformatics analysis of Bacillus genomes uncovers conserved roles of natural products in bacterial physiology.</title>
        <authorList>
            <consortium name="Agbiome Team Llc"/>
            <person name="Bleich R.M."/>
            <person name="Grubbs K.J."/>
            <person name="Santa Maria K.C."/>
            <person name="Allen S.E."/>
            <person name="Farag S."/>
            <person name="Shank E.A."/>
            <person name="Bowers A."/>
        </authorList>
    </citation>
    <scope>NUCLEOTIDE SEQUENCE [LARGE SCALE GENOMIC DNA]</scope>
    <source>
        <strain evidence="2 3">AFS083043</strain>
    </source>
</reference>
<name>A0A2B0LNC5_BACCE</name>
<dbReference type="PROSITE" id="PS51186">
    <property type="entry name" value="GNAT"/>
    <property type="match status" value="1"/>
</dbReference>
<dbReference type="Proteomes" id="UP000242656">
    <property type="component" value="Unassembled WGS sequence"/>
</dbReference>
<feature type="domain" description="N-acetyltransferase" evidence="1">
    <location>
        <begin position="24"/>
        <end position="179"/>
    </location>
</feature>
<evidence type="ECO:0000259" key="1">
    <source>
        <dbReference type="PROSITE" id="PS51186"/>
    </source>
</evidence>
<dbReference type="EMBL" id="NUWN01000097">
    <property type="protein sequence ID" value="PFK31233.1"/>
    <property type="molecule type" value="Genomic_DNA"/>
</dbReference>
<dbReference type="SUPFAM" id="SSF55729">
    <property type="entry name" value="Acyl-CoA N-acyltransferases (Nat)"/>
    <property type="match status" value="1"/>
</dbReference>
<dbReference type="InterPro" id="IPR000182">
    <property type="entry name" value="GNAT_dom"/>
</dbReference>
<proteinExistence type="predicted"/>
<dbReference type="AlphaFoldDB" id="A0A2B0LNC5"/>
<dbReference type="RefSeq" id="WP_098492437.1">
    <property type="nucleotide sequence ID" value="NZ_NUWN01000097.1"/>
</dbReference>
<comment type="caution">
    <text evidence="2">The sequence shown here is derived from an EMBL/GenBank/DDBJ whole genome shotgun (WGS) entry which is preliminary data.</text>
</comment>
<dbReference type="Gene3D" id="3.40.630.30">
    <property type="match status" value="1"/>
</dbReference>
<accession>A0A2B0LNC5</accession>
<protein>
    <submittedName>
        <fullName evidence="2">GNAT family N-acetyltransferase</fullName>
    </submittedName>
</protein>
<dbReference type="InterPro" id="IPR016181">
    <property type="entry name" value="Acyl_CoA_acyltransferase"/>
</dbReference>
<keyword evidence="2" id="KW-0808">Transferase</keyword>
<organism evidence="2 3">
    <name type="scientific">Bacillus cereus</name>
    <dbReference type="NCBI Taxonomy" id="1396"/>
    <lineage>
        <taxon>Bacteria</taxon>
        <taxon>Bacillati</taxon>
        <taxon>Bacillota</taxon>
        <taxon>Bacilli</taxon>
        <taxon>Bacillales</taxon>
        <taxon>Bacillaceae</taxon>
        <taxon>Bacillus</taxon>
        <taxon>Bacillus cereus group</taxon>
    </lineage>
</organism>
<sequence length="187" mass="21691">MDDIEIRRPIIGDYEELNHFFHAVIIDTFAKEGLSELTDDIENEIEIKKQHLKCDFDSNGKNRYFLIAVDKRCNKIIGTIEFGPSSKLIHKCTEGALKDLHEIGTVFVLPNYQRRGISNLLLNAIFLTLLGKGINEFCLDSGYTNAQKIWKKKFGEPSCLLKDYWGKAYDHMIWRKYINDIVITFKI</sequence>
<dbReference type="CDD" id="cd04301">
    <property type="entry name" value="NAT_SF"/>
    <property type="match status" value="1"/>
</dbReference>